<feature type="domain" description="C2H2-type" evidence="13">
    <location>
        <begin position="381"/>
        <end position="408"/>
    </location>
</feature>
<feature type="region of interest" description="Disordered" evidence="12">
    <location>
        <begin position="172"/>
        <end position="199"/>
    </location>
</feature>
<evidence type="ECO:0000256" key="11">
    <source>
        <dbReference type="PROSITE-ProRule" id="PRU00042"/>
    </source>
</evidence>
<keyword evidence="8" id="KW-0238">DNA-binding</keyword>
<sequence length="475" mass="51321">MPYSNPMDDFNHGLFGASSHELDLLTGFPIDDCWLAGDDLSPFAAHPVMKKDVSCVAGDISSDAIDLEMSKRFDKMVKEEEAPAAGIFLDASFDYGAGSTKINHWGPYHSVSSYGLLTPADEDKTFAFGLDANTYSVNLNDEFANYHFGLPSAVDERSMSFSSVSSSHFASDSDSASPLMAPRHPDTPPPSPCSPLTPASPVHQYDLAAAYDGATYKASPKTTNLAKTVPGVPADQFFVMENAFTPTRPHALQTLFPMSHGSPYAFNTFSTPTPPMSPVPLTITPSATFPAPAPAKDEPASADDCSSPTESEFSDETVKVKLEKEDDDASVVDEESEEQDVKDAEEDVKAPLAKRILGVAIAPVRSSTHRSSTSSPHPKPFHCELCPASFSRKHDLKRHTRIHLGIRPFKCDCCAKVFSRHDALSRHLIKWGCDKKLEAMAAQAAAVHSHAHLSNYVMSPEAYGPGEAFGLGMSF</sequence>
<evidence type="ECO:0000313" key="14">
    <source>
        <dbReference type="EMBL" id="TPX58015.1"/>
    </source>
</evidence>
<dbReference type="Pfam" id="PF00096">
    <property type="entry name" value="zf-C2H2"/>
    <property type="match status" value="1"/>
</dbReference>
<dbReference type="PROSITE" id="PS50157">
    <property type="entry name" value="ZINC_FINGER_C2H2_2"/>
    <property type="match status" value="2"/>
</dbReference>
<evidence type="ECO:0000256" key="9">
    <source>
        <dbReference type="ARBA" id="ARBA00023163"/>
    </source>
</evidence>
<gene>
    <name evidence="14" type="ORF">PhCBS80983_g03432</name>
</gene>
<feature type="domain" description="C2H2-type" evidence="13">
    <location>
        <begin position="409"/>
        <end position="427"/>
    </location>
</feature>
<dbReference type="Gene3D" id="3.30.160.60">
    <property type="entry name" value="Classic Zinc Finger"/>
    <property type="match status" value="2"/>
</dbReference>
<dbReference type="PROSITE" id="PS00028">
    <property type="entry name" value="ZINC_FINGER_C2H2_1"/>
    <property type="match status" value="1"/>
</dbReference>
<evidence type="ECO:0000259" key="13">
    <source>
        <dbReference type="PROSITE" id="PS50157"/>
    </source>
</evidence>
<protein>
    <recommendedName>
        <fullName evidence="13">C2H2-type domain-containing protein</fullName>
    </recommendedName>
</protein>
<evidence type="ECO:0000256" key="2">
    <source>
        <dbReference type="ARBA" id="ARBA00006991"/>
    </source>
</evidence>
<reference evidence="14 15" key="1">
    <citation type="journal article" date="2019" name="Sci. Rep.">
        <title>Comparative genomics of chytrid fungi reveal insights into the obligate biotrophic and pathogenic lifestyle of Synchytrium endobioticum.</title>
        <authorList>
            <person name="van de Vossenberg B.T.L.H."/>
            <person name="Warris S."/>
            <person name="Nguyen H.D.T."/>
            <person name="van Gent-Pelzer M.P.E."/>
            <person name="Joly D.L."/>
            <person name="van de Geest H.C."/>
            <person name="Bonants P.J.M."/>
            <person name="Smith D.S."/>
            <person name="Levesque C.A."/>
            <person name="van der Lee T.A.J."/>
        </authorList>
    </citation>
    <scope>NUCLEOTIDE SEQUENCE [LARGE SCALE GENOMIC DNA]</scope>
    <source>
        <strain evidence="14 15">CBS 809.83</strain>
    </source>
</reference>
<evidence type="ECO:0000256" key="10">
    <source>
        <dbReference type="ARBA" id="ARBA00023242"/>
    </source>
</evidence>
<dbReference type="GO" id="GO:0005634">
    <property type="term" value="C:nucleus"/>
    <property type="evidence" value="ECO:0007669"/>
    <property type="project" value="UniProtKB-SubCell"/>
</dbReference>
<dbReference type="GO" id="GO:0000981">
    <property type="term" value="F:DNA-binding transcription factor activity, RNA polymerase II-specific"/>
    <property type="evidence" value="ECO:0007669"/>
    <property type="project" value="TreeGrafter"/>
</dbReference>
<dbReference type="STRING" id="109895.A0A507E3Z6"/>
<feature type="compositionally biased region" description="Acidic residues" evidence="12">
    <location>
        <begin position="325"/>
        <end position="346"/>
    </location>
</feature>
<dbReference type="Proteomes" id="UP000318582">
    <property type="component" value="Unassembled WGS sequence"/>
</dbReference>
<keyword evidence="7" id="KW-0805">Transcription regulation</keyword>
<dbReference type="SMART" id="SM00355">
    <property type="entry name" value="ZnF_C2H2"/>
    <property type="match status" value="2"/>
</dbReference>
<dbReference type="InterPro" id="IPR036236">
    <property type="entry name" value="Znf_C2H2_sf"/>
</dbReference>
<evidence type="ECO:0000256" key="4">
    <source>
        <dbReference type="ARBA" id="ARBA00022737"/>
    </source>
</evidence>
<evidence type="ECO:0000256" key="12">
    <source>
        <dbReference type="SAM" id="MobiDB-lite"/>
    </source>
</evidence>
<dbReference type="AlphaFoldDB" id="A0A507E3Z6"/>
<comment type="caution">
    <text evidence="14">The sequence shown here is derived from an EMBL/GenBank/DDBJ whole genome shotgun (WGS) entry which is preliminary data.</text>
</comment>
<proteinExistence type="inferred from homology"/>
<organism evidence="14 15">
    <name type="scientific">Powellomyces hirtus</name>
    <dbReference type="NCBI Taxonomy" id="109895"/>
    <lineage>
        <taxon>Eukaryota</taxon>
        <taxon>Fungi</taxon>
        <taxon>Fungi incertae sedis</taxon>
        <taxon>Chytridiomycota</taxon>
        <taxon>Chytridiomycota incertae sedis</taxon>
        <taxon>Chytridiomycetes</taxon>
        <taxon>Spizellomycetales</taxon>
        <taxon>Powellomycetaceae</taxon>
        <taxon>Powellomyces</taxon>
    </lineage>
</organism>
<keyword evidence="6" id="KW-0862">Zinc</keyword>
<keyword evidence="9" id="KW-0804">Transcription</keyword>
<evidence type="ECO:0000256" key="8">
    <source>
        <dbReference type="ARBA" id="ARBA00023125"/>
    </source>
</evidence>
<evidence type="ECO:0000256" key="3">
    <source>
        <dbReference type="ARBA" id="ARBA00022723"/>
    </source>
</evidence>
<keyword evidence="10" id="KW-0539">Nucleus</keyword>
<evidence type="ECO:0000256" key="5">
    <source>
        <dbReference type="ARBA" id="ARBA00022771"/>
    </source>
</evidence>
<comment type="subcellular location">
    <subcellularLocation>
        <location evidence="1">Nucleus</location>
    </subcellularLocation>
</comment>
<dbReference type="EMBL" id="QEAQ01000043">
    <property type="protein sequence ID" value="TPX58015.1"/>
    <property type="molecule type" value="Genomic_DNA"/>
</dbReference>
<evidence type="ECO:0000256" key="1">
    <source>
        <dbReference type="ARBA" id="ARBA00004123"/>
    </source>
</evidence>
<comment type="similarity">
    <text evidence="2">Belongs to the krueppel C2H2-type zinc-finger protein family.</text>
</comment>
<dbReference type="GO" id="GO:0000978">
    <property type="term" value="F:RNA polymerase II cis-regulatory region sequence-specific DNA binding"/>
    <property type="evidence" value="ECO:0007669"/>
    <property type="project" value="TreeGrafter"/>
</dbReference>
<accession>A0A507E3Z6</accession>
<name>A0A507E3Z6_9FUNG</name>
<feature type="region of interest" description="Disordered" evidence="12">
    <location>
        <begin position="286"/>
        <end position="346"/>
    </location>
</feature>
<dbReference type="SUPFAM" id="SSF57667">
    <property type="entry name" value="beta-beta-alpha zinc fingers"/>
    <property type="match status" value="1"/>
</dbReference>
<dbReference type="GO" id="GO:0008270">
    <property type="term" value="F:zinc ion binding"/>
    <property type="evidence" value="ECO:0007669"/>
    <property type="project" value="UniProtKB-KW"/>
</dbReference>
<dbReference type="PANTHER" id="PTHR23235:SF120">
    <property type="entry name" value="KRUPPEL-LIKE FACTOR 15"/>
    <property type="match status" value="1"/>
</dbReference>
<dbReference type="PANTHER" id="PTHR23235">
    <property type="entry name" value="KRUEPPEL-LIKE TRANSCRIPTION FACTOR"/>
    <property type="match status" value="1"/>
</dbReference>
<keyword evidence="15" id="KW-1185">Reference proteome</keyword>
<dbReference type="FunFam" id="3.30.160.60:FF:001156">
    <property type="entry name" value="Zinc finger protein 407"/>
    <property type="match status" value="1"/>
</dbReference>
<keyword evidence="4" id="KW-0677">Repeat</keyword>
<evidence type="ECO:0000313" key="15">
    <source>
        <dbReference type="Proteomes" id="UP000318582"/>
    </source>
</evidence>
<dbReference type="InterPro" id="IPR013087">
    <property type="entry name" value="Znf_C2H2_type"/>
</dbReference>
<evidence type="ECO:0000256" key="7">
    <source>
        <dbReference type="ARBA" id="ARBA00023015"/>
    </source>
</evidence>
<keyword evidence="5 11" id="KW-0863">Zinc-finger</keyword>
<evidence type="ECO:0000256" key="6">
    <source>
        <dbReference type="ARBA" id="ARBA00022833"/>
    </source>
</evidence>
<keyword evidence="3" id="KW-0479">Metal-binding</keyword>